<evidence type="ECO:0008006" key="4">
    <source>
        <dbReference type="Google" id="ProtNLM"/>
    </source>
</evidence>
<reference evidence="2 3" key="1">
    <citation type="submission" date="2010-05" db="EMBL/GenBank/DDBJ databases">
        <title>Complete sequence of Thermoanaerobacter mathranii subsp. mathranii mathranii str. A3.</title>
        <authorList>
            <consortium name="US DOE Joint Genome Institute"/>
            <person name="Lucas S."/>
            <person name="Copeland A."/>
            <person name="Lapidus A."/>
            <person name="Cheng J.-F."/>
            <person name="Bruce D."/>
            <person name="Goodwin L."/>
            <person name="Pitluck S."/>
            <person name="Held B."/>
            <person name="Detter J.C."/>
            <person name="Han C."/>
            <person name="Tapia R."/>
            <person name="Land M."/>
            <person name="Hauser L."/>
            <person name="Kyrpides N."/>
            <person name="Mikhailova N."/>
            <person name="Zhou J."/>
            <person name="Hemme C."/>
            <person name="Woyke T."/>
        </authorList>
    </citation>
    <scope>NUCLEOTIDE SEQUENCE [LARGE SCALE GENOMIC DNA]</scope>
    <source>
        <strain evidence="2 3">A3</strain>
    </source>
</reference>
<evidence type="ECO:0000313" key="2">
    <source>
        <dbReference type="EMBL" id="ADH61904.1"/>
    </source>
</evidence>
<feature type="transmembrane region" description="Helical" evidence="1">
    <location>
        <begin position="150"/>
        <end position="170"/>
    </location>
</feature>
<sequence>MASEIFKMLMSIEKWAKSADIPASVRTKINKELVKAKVRYENFDPSKMKNTEQKKVYEAVIKKGEKIEKKLNFKKSEIKDEVYSYLRYTNAAYFDFMSALAPLNIGIRFYALTSALFIALSPAFLGAAFSLAFLIPIFLGLNALKKRHTLGYTIAMLITPLSFAVSIMWLRFGYRVLIDYQAVLSETVQTTGKSPQIASFLITVPPVLSLLLLFSAGYMIYQLTRARDMLI</sequence>
<keyword evidence="3" id="KW-1185">Reference proteome</keyword>
<dbReference type="Proteomes" id="UP000002064">
    <property type="component" value="Chromosome"/>
</dbReference>
<dbReference type="EMBL" id="CP002032">
    <property type="protein sequence ID" value="ADH61904.1"/>
    <property type="molecule type" value="Genomic_DNA"/>
</dbReference>
<keyword evidence="1" id="KW-0812">Transmembrane</keyword>
<proteinExistence type="predicted"/>
<protein>
    <recommendedName>
        <fullName evidence="4">Alpha-glucosidase</fullName>
    </recommendedName>
</protein>
<gene>
    <name evidence="2" type="ordered locus">Tmath_2238</name>
</gene>
<organism evidence="2 3">
    <name type="scientific">Thermoanaerobacter mathranii subsp. mathranii (strain DSM 11426 / CCUG 53645 / CIP 108742 / A3)</name>
    <dbReference type="NCBI Taxonomy" id="583358"/>
    <lineage>
        <taxon>Bacteria</taxon>
        <taxon>Bacillati</taxon>
        <taxon>Bacillota</taxon>
        <taxon>Clostridia</taxon>
        <taxon>Thermoanaerobacterales</taxon>
        <taxon>Thermoanaerobacteraceae</taxon>
        <taxon>Thermoanaerobacter</taxon>
    </lineage>
</organism>
<name>A0ABM5LSM5_THEM3</name>
<feature type="transmembrane region" description="Helical" evidence="1">
    <location>
        <begin position="197"/>
        <end position="221"/>
    </location>
</feature>
<keyword evidence="1" id="KW-0472">Membrane</keyword>
<feature type="transmembrane region" description="Helical" evidence="1">
    <location>
        <begin position="117"/>
        <end position="138"/>
    </location>
</feature>
<accession>A0ABM5LSM5</accession>
<evidence type="ECO:0000313" key="3">
    <source>
        <dbReference type="Proteomes" id="UP000002064"/>
    </source>
</evidence>
<evidence type="ECO:0000256" key="1">
    <source>
        <dbReference type="SAM" id="Phobius"/>
    </source>
</evidence>
<dbReference type="RefSeq" id="WP_012996220.1">
    <property type="nucleotide sequence ID" value="NC_014209.1"/>
</dbReference>
<keyword evidence="1" id="KW-1133">Transmembrane helix</keyword>